<feature type="domain" description="Fe2OG dioxygenase" evidence="14">
    <location>
        <begin position="640"/>
        <end position="733"/>
    </location>
</feature>
<keyword evidence="11" id="KW-0325">Glycoprotein</keyword>
<keyword evidence="15" id="KW-1185">Reference proteome</keyword>
<dbReference type="EC" id="1.14.11.4" evidence="3"/>
<evidence type="ECO:0000256" key="7">
    <source>
        <dbReference type="ARBA" id="ARBA00022896"/>
    </source>
</evidence>
<keyword evidence="4" id="KW-0479">Metal-binding</keyword>
<dbReference type="PROSITE" id="PS51471">
    <property type="entry name" value="FE2OG_OXY"/>
    <property type="match status" value="1"/>
</dbReference>
<dbReference type="STRING" id="1147741.A0A0R3RUB9"/>
<dbReference type="Proteomes" id="UP000050640">
    <property type="component" value="Unplaced"/>
</dbReference>
<evidence type="ECO:0000256" key="5">
    <source>
        <dbReference type="ARBA" id="ARBA00022729"/>
    </source>
</evidence>
<evidence type="ECO:0000313" key="15">
    <source>
        <dbReference type="Proteomes" id="UP000050640"/>
    </source>
</evidence>
<evidence type="ECO:0000256" key="12">
    <source>
        <dbReference type="ARBA" id="ARBA00047930"/>
    </source>
</evidence>
<evidence type="ECO:0000256" key="4">
    <source>
        <dbReference type="ARBA" id="ARBA00022723"/>
    </source>
</evidence>
<comment type="catalytic activity">
    <reaction evidence="12">
        <text>L-lysyl-[collagen] + 2-oxoglutarate + O2 = (5R)-5-hydroxy-L-lysyl-[collagen] + succinate + CO2</text>
        <dbReference type="Rhea" id="RHEA:16569"/>
        <dbReference type="Rhea" id="RHEA-COMP:12751"/>
        <dbReference type="Rhea" id="RHEA-COMP:12752"/>
        <dbReference type="ChEBI" id="CHEBI:15379"/>
        <dbReference type="ChEBI" id="CHEBI:16526"/>
        <dbReference type="ChEBI" id="CHEBI:16810"/>
        <dbReference type="ChEBI" id="CHEBI:29969"/>
        <dbReference type="ChEBI" id="CHEBI:30031"/>
        <dbReference type="ChEBI" id="CHEBI:133442"/>
        <dbReference type="EC" id="1.14.11.4"/>
    </reaction>
</comment>
<protein>
    <recommendedName>
        <fullName evidence="3">procollagen-lysine 5-dioxygenase</fullName>
        <ecNumber evidence="3">1.14.11.4</ecNumber>
    </recommendedName>
</protein>
<dbReference type="InterPro" id="IPR006620">
    <property type="entry name" value="Pro_4_hyd_alph"/>
</dbReference>
<dbReference type="InterPro" id="IPR057589">
    <property type="entry name" value="GT_PLOD"/>
</dbReference>
<keyword evidence="7" id="KW-0847">Vitamin C</keyword>
<dbReference type="GO" id="GO:0031418">
    <property type="term" value="F:L-ascorbic acid binding"/>
    <property type="evidence" value="ECO:0007669"/>
    <property type="project" value="UniProtKB-KW"/>
</dbReference>
<evidence type="ECO:0000256" key="10">
    <source>
        <dbReference type="ARBA" id="ARBA00023004"/>
    </source>
</evidence>
<comment type="cofactor">
    <cofactor evidence="1">
        <name>L-ascorbate</name>
        <dbReference type="ChEBI" id="CHEBI:38290"/>
    </cofactor>
</comment>
<evidence type="ECO:0000256" key="6">
    <source>
        <dbReference type="ARBA" id="ARBA00022824"/>
    </source>
</evidence>
<dbReference type="GO" id="GO:0005783">
    <property type="term" value="C:endoplasmic reticulum"/>
    <property type="evidence" value="ECO:0007669"/>
    <property type="project" value="UniProtKB-SubCell"/>
</dbReference>
<dbReference type="GO" id="GO:0008475">
    <property type="term" value="F:procollagen-lysine 5-dioxygenase activity"/>
    <property type="evidence" value="ECO:0007669"/>
    <property type="project" value="UniProtKB-EC"/>
</dbReference>
<keyword evidence="10" id="KW-0408">Iron</keyword>
<evidence type="ECO:0000256" key="2">
    <source>
        <dbReference type="ARBA" id="ARBA00004240"/>
    </source>
</evidence>
<keyword evidence="9" id="KW-0560">Oxidoreductase</keyword>
<dbReference type="InterPro" id="IPR050757">
    <property type="entry name" value="Collagen_mod_GT25"/>
</dbReference>
<dbReference type="SMART" id="SM00702">
    <property type="entry name" value="P4Hc"/>
    <property type="match status" value="1"/>
</dbReference>
<evidence type="ECO:0000256" key="3">
    <source>
        <dbReference type="ARBA" id="ARBA00012264"/>
    </source>
</evidence>
<dbReference type="SUPFAM" id="SSF53448">
    <property type="entry name" value="Nucleotide-diphospho-sugar transferases"/>
    <property type="match status" value="1"/>
</dbReference>
<dbReference type="InterPro" id="IPR029044">
    <property type="entry name" value="Nucleotide-diphossugar_trans"/>
</dbReference>
<dbReference type="Gene3D" id="2.60.120.620">
    <property type="entry name" value="q2cbj1_9rhob like domain"/>
    <property type="match status" value="1"/>
</dbReference>
<dbReference type="InterPro" id="IPR005123">
    <property type="entry name" value="Oxoglu/Fe-dep_dioxygenase_dom"/>
</dbReference>
<name>A0A0R3RUB9_9BILA</name>
<feature type="chain" id="PRO_5006447788" description="procollagen-lysine 5-dioxygenase" evidence="13">
    <location>
        <begin position="20"/>
        <end position="733"/>
    </location>
</feature>
<evidence type="ECO:0000256" key="11">
    <source>
        <dbReference type="ARBA" id="ARBA00023180"/>
    </source>
</evidence>
<comment type="subcellular location">
    <subcellularLocation>
        <location evidence="2">Endoplasmic reticulum</location>
    </subcellularLocation>
</comment>
<dbReference type="PANTHER" id="PTHR10730">
    <property type="entry name" value="PROCOLLAGEN-LYSINE,2-OXOGLUTARATE 5-DIOXYGENASE/GLYCOSYLTRANSFERASE 25 FAMILY MEMBER"/>
    <property type="match status" value="1"/>
</dbReference>
<dbReference type="GO" id="GO:0005506">
    <property type="term" value="F:iron ion binding"/>
    <property type="evidence" value="ECO:0007669"/>
    <property type="project" value="InterPro"/>
</dbReference>
<reference evidence="16" key="1">
    <citation type="submission" date="2017-02" db="UniProtKB">
        <authorList>
            <consortium name="WormBaseParasite"/>
        </authorList>
    </citation>
    <scope>IDENTIFICATION</scope>
</reference>
<sequence>MRALWVLALIGVLMMMCETVMMEMIKSTPELLVVTVATEETDGLRRLKRTTDANDLRLQVLGLGEDWQGGNVRIEQGGGQKIRILRKSLEKYKDRDDLIILFVDAYDVIFLSNEEQILRKFFTFFDGFRVVFSSEPFCWPNRNLAPKYPLVNFGFRYLNSGVFMGFAPEIWNLINYKDVKDNDDDQLYYTQLYLDEQIRLSMKMTLDSMNILFQNLNGALDDVKLEISDERSETYSIYNFMYNTYPLVVHGNGPSKLHLNHLGNYIDPLRITTVKTESTTMDLEKTDLPRLFLSVIISKPIPFIREFFENIGKLTYADDKIDLYVYCNQIFMEKEVSDFVESGKGRYRSVFYEDSAIEMEEREARAFSLKRSLLMGSDYLLMIDGDVHLNKSEALLLIVHTMKEKNLEILAPLVGQPHKLFTNFWGAISSNGYYARSDNYLNIIDRKEVGIWNVPFINSILAIAKEKLTPLSNAYYYNEKLDPDMSFCSFARDKGHFLYLDNSHFYGFLVDSEGIESSKVHPEMYEVFNNKELWEKLYIHPNYFSALNGSIPIPEICQDVYDFPLMSERFCAELIEECEYYGKWSDGKHKDERLVGGYENVPTRDIHMNQIDFERHWLYMLDEYVRPIQEKLFIGYYKQPVESVMMFVVRYKPEEQASLRPHHDASTYSIDVALNKRGLDYEGGGVHFLRYNCTFDADVVGHSMIFPGRLTHLHEGLETTQGTRYIAVSFINP</sequence>
<evidence type="ECO:0000313" key="16">
    <source>
        <dbReference type="WBParaSite" id="EEL_0000561601-mRNA-1"/>
    </source>
</evidence>
<evidence type="ECO:0000256" key="1">
    <source>
        <dbReference type="ARBA" id="ARBA00001961"/>
    </source>
</evidence>
<dbReference type="PANTHER" id="PTHR10730:SF45">
    <property type="entry name" value="PROCOLLAGEN-LYSINE,2-OXOGLUTARATE 5-DIOXYGENASE"/>
    <property type="match status" value="1"/>
</dbReference>
<keyword evidence="6" id="KW-0256">Endoplasmic reticulum</keyword>
<dbReference type="Pfam" id="PF03171">
    <property type="entry name" value="2OG-FeII_Oxy"/>
    <property type="match status" value="1"/>
</dbReference>
<evidence type="ECO:0000256" key="13">
    <source>
        <dbReference type="SAM" id="SignalP"/>
    </source>
</evidence>
<dbReference type="WBParaSite" id="EEL_0000561601-mRNA-1">
    <property type="protein sequence ID" value="EEL_0000561601-mRNA-1"/>
    <property type="gene ID" value="EEL_0000561601"/>
</dbReference>
<dbReference type="AlphaFoldDB" id="A0A0R3RUB9"/>
<proteinExistence type="predicted"/>
<dbReference type="Pfam" id="PF25342">
    <property type="entry name" value="GT_PLOD"/>
    <property type="match status" value="1"/>
</dbReference>
<evidence type="ECO:0000259" key="14">
    <source>
        <dbReference type="PROSITE" id="PS51471"/>
    </source>
</evidence>
<evidence type="ECO:0000256" key="8">
    <source>
        <dbReference type="ARBA" id="ARBA00022964"/>
    </source>
</evidence>
<feature type="signal peptide" evidence="13">
    <location>
        <begin position="1"/>
        <end position="19"/>
    </location>
</feature>
<dbReference type="InterPro" id="IPR044861">
    <property type="entry name" value="IPNS-like_FE2OG_OXY"/>
</dbReference>
<keyword evidence="5 13" id="KW-0732">Signal</keyword>
<evidence type="ECO:0000256" key="9">
    <source>
        <dbReference type="ARBA" id="ARBA00023002"/>
    </source>
</evidence>
<organism evidence="15 16">
    <name type="scientific">Elaeophora elaphi</name>
    <dbReference type="NCBI Taxonomy" id="1147741"/>
    <lineage>
        <taxon>Eukaryota</taxon>
        <taxon>Metazoa</taxon>
        <taxon>Ecdysozoa</taxon>
        <taxon>Nematoda</taxon>
        <taxon>Chromadorea</taxon>
        <taxon>Rhabditida</taxon>
        <taxon>Spirurina</taxon>
        <taxon>Spiruromorpha</taxon>
        <taxon>Filarioidea</taxon>
        <taxon>Onchocercidae</taxon>
        <taxon>Elaeophora</taxon>
    </lineage>
</organism>
<keyword evidence="8" id="KW-0223">Dioxygenase</keyword>
<accession>A0A0R3RUB9</accession>